<proteinExistence type="predicted"/>
<dbReference type="Proteomes" id="UP000050761">
    <property type="component" value="Unassembled WGS sequence"/>
</dbReference>
<dbReference type="AlphaFoldDB" id="A0A3P7YE01"/>
<evidence type="ECO:0000256" key="1">
    <source>
        <dbReference type="SAM" id="SignalP"/>
    </source>
</evidence>
<dbReference type="InterPro" id="IPR035940">
    <property type="entry name" value="CAP_sf"/>
</dbReference>
<dbReference type="CDD" id="cd05380">
    <property type="entry name" value="CAP_euk"/>
    <property type="match status" value="1"/>
</dbReference>
<dbReference type="InterPro" id="IPR001283">
    <property type="entry name" value="CRISP-related"/>
</dbReference>
<gene>
    <name evidence="3" type="ORF">HPBE_LOCUS10742</name>
</gene>
<feature type="signal peptide" evidence="1">
    <location>
        <begin position="1"/>
        <end position="18"/>
    </location>
</feature>
<reference evidence="3 4" key="1">
    <citation type="submission" date="2018-11" db="EMBL/GenBank/DDBJ databases">
        <authorList>
            <consortium name="Pathogen Informatics"/>
        </authorList>
    </citation>
    <scope>NUCLEOTIDE SEQUENCE [LARGE SCALE GENOMIC DNA]</scope>
</reference>
<sequence>MRFILAATVTLLVTEGLADRARRLAKRDVSGTEIQGNCPTDNGMDETIRKTLVDKHNECRSLVAQGKAENPLGANGYAPKAARMRKMVYDCNIEMNAMKHAQKCQFAHSPSDQRPGLGENIWALWTSGRYSLLDAAKSAPESWFSELKKAGMPEDNILTLAVWNRPQMIGHYTQMVWQNTYHLGCGVKHCPSNNMYFVVCQYGPTGNWLNTAVYDKGEPCATDADCKCSGCKCDREAALCIMPPSLPWTAQKGIQTA</sequence>
<evidence type="ECO:0000313" key="4">
    <source>
        <dbReference type="Proteomes" id="UP000050761"/>
    </source>
</evidence>
<dbReference type="InterPro" id="IPR018244">
    <property type="entry name" value="Allrgn_V5/Tpx1_CS"/>
</dbReference>
<dbReference type="WBParaSite" id="HPBE_0001074101-mRNA-1">
    <property type="protein sequence ID" value="HPBE_0001074101-mRNA-1"/>
    <property type="gene ID" value="HPBE_0001074101"/>
</dbReference>
<dbReference type="PROSITE" id="PS01009">
    <property type="entry name" value="CRISP_1"/>
    <property type="match status" value="1"/>
</dbReference>
<keyword evidence="4" id="KW-1185">Reference proteome</keyword>
<dbReference type="EMBL" id="UZAH01026865">
    <property type="protein sequence ID" value="VDO86186.1"/>
    <property type="molecule type" value="Genomic_DNA"/>
</dbReference>
<dbReference type="InterPro" id="IPR002413">
    <property type="entry name" value="V5_allergen-like"/>
</dbReference>
<feature type="domain" description="SCP" evidence="2">
    <location>
        <begin position="47"/>
        <end position="210"/>
    </location>
</feature>
<feature type="chain" id="PRO_5044596534" evidence="1">
    <location>
        <begin position="19"/>
        <end position="257"/>
    </location>
</feature>
<dbReference type="PANTHER" id="PTHR10334">
    <property type="entry name" value="CYSTEINE-RICH SECRETORY PROTEIN-RELATED"/>
    <property type="match status" value="1"/>
</dbReference>
<accession>A0A3P7YE01</accession>
<dbReference type="PRINTS" id="PR00837">
    <property type="entry name" value="V5TPXLIKE"/>
</dbReference>
<evidence type="ECO:0000259" key="2">
    <source>
        <dbReference type="SMART" id="SM00198"/>
    </source>
</evidence>
<dbReference type="PROSITE" id="PS01010">
    <property type="entry name" value="CRISP_2"/>
    <property type="match status" value="1"/>
</dbReference>
<dbReference type="PRINTS" id="PR00838">
    <property type="entry name" value="V5ALLERGEN"/>
</dbReference>
<dbReference type="OrthoDB" id="5874910at2759"/>
<organism evidence="3">
    <name type="scientific">Heligmosomoides polygyrus</name>
    <name type="common">Parasitic roundworm</name>
    <dbReference type="NCBI Taxonomy" id="6339"/>
    <lineage>
        <taxon>Eukaryota</taxon>
        <taxon>Metazoa</taxon>
        <taxon>Ecdysozoa</taxon>
        <taxon>Nematoda</taxon>
        <taxon>Chromadorea</taxon>
        <taxon>Rhabditida</taxon>
        <taxon>Rhabditina</taxon>
        <taxon>Rhabditomorpha</taxon>
        <taxon>Strongyloidea</taxon>
        <taxon>Heligmosomidae</taxon>
        <taxon>Heligmosomoides</taxon>
    </lineage>
</organism>
<reference evidence="5" key="2">
    <citation type="submission" date="2019-09" db="UniProtKB">
        <authorList>
            <consortium name="WormBaseParasite"/>
        </authorList>
    </citation>
    <scope>IDENTIFICATION</scope>
</reference>
<keyword evidence="1" id="KW-0732">Signal</keyword>
<name>A0A3P7YE01_HELPZ</name>
<dbReference type="Pfam" id="PF00188">
    <property type="entry name" value="CAP"/>
    <property type="match status" value="1"/>
</dbReference>
<dbReference type="SMART" id="SM00198">
    <property type="entry name" value="SCP"/>
    <property type="match status" value="1"/>
</dbReference>
<dbReference type="SUPFAM" id="SSF55797">
    <property type="entry name" value="PR-1-like"/>
    <property type="match status" value="1"/>
</dbReference>
<dbReference type="Gene3D" id="3.40.33.10">
    <property type="entry name" value="CAP"/>
    <property type="match status" value="1"/>
</dbReference>
<dbReference type="InterPro" id="IPR014044">
    <property type="entry name" value="CAP_dom"/>
</dbReference>
<protein>
    <submittedName>
        <fullName evidence="5">SCP domain-containing protein</fullName>
    </submittedName>
</protein>
<evidence type="ECO:0000313" key="5">
    <source>
        <dbReference type="WBParaSite" id="HPBE_0001074101-mRNA-1"/>
    </source>
</evidence>
<dbReference type="GO" id="GO:0005576">
    <property type="term" value="C:extracellular region"/>
    <property type="evidence" value="ECO:0007669"/>
    <property type="project" value="InterPro"/>
</dbReference>
<evidence type="ECO:0000313" key="3">
    <source>
        <dbReference type="EMBL" id="VDO86186.1"/>
    </source>
</evidence>